<dbReference type="AlphaFoldDB" id="A0A072UFP6"/>
<dbReference type="EnsemblPlants" id="KEH24605">
    <property type="protein sequence ID" value="KEH24605"/>
    <property type="gene ID" value="MTR_7g116155"/>
</dbReference>
<protein>
    <submittedName>
        <fullName evidence="2 3">Uncharacterized protein</fullName>
    </submittedName>
</protein>
<evidence type="ECO:0000256" key="1">
    <source>
        <dbReference type="SAM" id="MobiDB-lite"/>
    </source>
</evidence>
<dbReference type="Proteomes" id="UP000002051">
    <property type="component" value="Unassembled WGS sequence"/>
</dbReference>
<name>A0A072UFP6_MEDTR</name>
<reference evidence="3" key="3">
    <citation type="submission" date="2015-04" db="UniProtKB">
        <authorList>
            <consortium name="EnsemblPlants"/>
        </authorList>
    </citation>
    <scope>IDENTIFICATION</scope>
    <source>
        <strain evidence="3">cv. Jemalong A17</strain>
    </source>
</reference>
<feature type="region of interest" description="Disordered" evidence="1">
    <location>
        <begin position="1"/>
        <end position="22"/>
    </location>
</feature>
<keyword evidence="4" id="KW-1185">Reference proteome</keyword>
<dbReference type="HOGENOM" id="CLU_3053449_0_0_1"/>
<reference evidence="2 4" key="2">
    <citation type="journal article" date="2014" name="BMC Genomics">
        <title>An improved genome release (version Mt4.0) for the model legume Medicago truncatula.</title>
        <authorList>
            <person name="Tang H."/>
            <person name="Krishnakumar V."/>
            <person name="Bidwell S."/>
            <person name="Rosen B."/>
            <person name="Chan A."/>
            <person name="Zhou S."/>
            <person name="Gentzbittel L."/>
            <person name="Childs K.L."/>
            <person name="Yandell M."/>
            <person name="Gundlach H."/>
            <person name="Mayer K.F."/>
            <person name="Schwartz D.C."/>
            <person name="Town C.D."/>
        </authorList>
    </citation>
    <scope>GENOME REANNOTATION</scope>
    <source>
        <strain evidence="2">A17</strain>
        <strain evidence="3 4">cv. Jemalong A17</strain>
    </source>
</reference>
<evidence type="ECO:0000313" key="4">
    <source>
        <dbReference type="Proteomes" id="UP000002051"/>
    </source>
</evidence>
<proteinExistence type="predicted"/>
<gene>
    <name evidence="2" type="ordered locus">MTR_7g116155</name>
</gene>
<evidence type="ECO:0000313" key="3">
    <source>
        <dbReference type="EnsemblPlants" id="KEH24605"/>
    </source>
</evidence>
<evidence type="ECO:0000313" key="2">
    <source>
        <dbReference type="EMBL" id="KEH24605.1"/>
    </source>
</evidence>
<sequence length="54" mass="6026">MSVQGLCATGHSPKRQMQPSTSEIPRQSILALLLPLGLKFTTNYYCKVAVEYVR</sequence>
<reference evidence="2 4" key="1">
    <citation type="journal article" date="2011" name="Nature">
        <title>The Medicago genome provides insight into the evolution of rhizobial symbioses.</title>
        <authorList>
            <person name="Young N.D."/>
            <person name="Debelle F."/>
            <person name="Oldroyd G.E."/>
            <person name="Geurts R."/>
            <person name="Cannon S.B."/>
            <person name="Udvardi M.K."/>
            <person name="Benedito V.A."/>
            <person name="Mayer K.F."/>
            <person name="Gouzy J."/>
            <person name="Schoof H."/>
            <person name="Van de Peer Y."/>
            <person name="Proost S."/>
            <person name="Cook D.R."/>
            <person name="Meyers B.C."/>
            <person name="Spannagl M."/>
            <person name="Cheung F."/>
            <person name="De Mita S."/>
            <person name="Krishnakumar V."/>
            <person name="Gundlach H."/>
            <person name="Zhou S."/>
            <person name="Mudge J."/>
            <person name="Bharti A.K."/>
            <person name="Murray J.D."/>
            <person name="Naoumkina M.A."/>
            <person name="Rosen B."/>
            <person name="Silverstein K.A."/>
            <person name="Tang H."/>
            <person name="Rombauts S."/>
            <person name="Zhao P.X."/>
            <person name="Zhou P."/>
            <person name="Barbe V."/>
            <person name="Bardou P."/>
            <person name="Bechner M."/>
            <person name="Bellec A."/>
            <person name="Berger A."/>
            <person name="Berges H."/>
            <person name="Bidwell S."/>
            <person name="Bisseling T."/>
            <person name="Choisne N."/>
            <person name="Couloux A."/>
            <person name="Denny R."/>
            <person name="Deshpande S."/>
            <person name="Dai X."/>
            <person name="Doyle J.J."/>
            <person name="Dudez A.M."/>
            <person name="Farmer A.D."/>
            <person name="Fouteau S."/>
            <person name="Franken C."/>
            <person name="Gibelin C."/>
            <person name="Gish J."/>
            <person name="Goldstein S."/>
            <person name="Gonzalez A.J."/>
            <person name="Green P.J."/>
            <person name="Hallab A."/>
            <person name="Hartog M."/>
            <person name="Hua A."/>
            <person name="Humphray S.J."/>
            <person name="Jeong D.H."/>
            <person name="Jing Y."/>
            <person name="Jocker A."/>
            <person name="Kenton S.M."/>
            <person name="Kim D.J."/>
            <person name="Klee K."/>
            <person name="Lai H."/>
            <person name="Lang C."/>
            <person name="Lin S."/>
            <person name="Macmil S.L."/>
            <person name="Magdelenat G."/>
            <person name="Matthews L."/>
            <person name="McCorrison J."/>
            <person name="Monaghan E.L."/>
            <person name="Mun J.H."/>
            <person name="Najar F.Z."/>
            <person name="Nicholson C."/>
            <person name="Noirot C."/>
            <person name="O'Bleness M."/>
            <person name="Paule C.R."/>
            <person name="Poulain J."/>
            <person name="Prion F."/>
            <person name="Qin B."/>
            <person name="Qu C."/>
            <person name="Retzel E.F."/>
            <person name="Riddle C."/>
            <person name="Sallet E."/>
            <person name="Samain S."/>
            <person name="Samson N."/>
            <person name="Sanders I."/>
            <person name="Saurat O."/>
            <person name="Scarpelli C."/>
            <person name="Schiex T."/>
            <person name="Segurens B."/>
            <person name="Severin A.J."/>
            <person name="Sherrier D.J."/>
            <person name="Shi R."/>
            <person name="Sims S."/>
            <person name="Singer S.R."/>
            <person name="Sinharoy S."/>
            <person name="Sterck L."/>
            <person name="Viollet A."/>
            <person name="Wang B.B."/>
            <person name="Wang K."/>
            <person name="Wang M."/>
            <person name="Wang X."/>
            <person name="Warfsmann J."/>
            <person name="Weissenbach J."/>
            <person name="White D.D."/>
            <person name="White J.D."/>
            <person name="Wiley G.B."/>
            <person name="Wincker P."/>
            <person name="Xing Y."/>
            <person name="Yang L."/>
            <person name="Yao Z."/>
            <person name="Ying F."/>
            <person name="Zhai J."/>
            <person name="Zhou L."/>
            <person name="Zuber A."/>
            <person name="Denarie J."/>
            <person name="Dixon R.A."/>
            <person name="May G.D."/>
            <person name="Schwartz D.C."/>
            <person name="Rogers J."/>
            <person name="Quetier F."/>
            <person name="Town C.D."/>
            <person name="Roe B.A."/>
        </authorList>
    </citation>
    <scope>NUCLEOTIDE SEQUENCE [LARGE SCALE GENOMIC DNA]</scope>
    <source>
        <strain evidence="2">A17</strain>
        <strain evidence="3 4">cv. Jemalong A17</strain>
    </source>
</reference>
<dbReference type="EMBL" id="CM001223">
    <property type="protein sequence ID" value="KEH24605.1"/>
    <property type="molecule type" value="Genomic_DNA"/>
</dbReference>
<organism evidence="2 4">
    <name type="scientific">Medicago truncatula</name>
    <name type="common">Barrel medic</name>
    <name type="synonym">Medicago tribuloides</name>
    <dbReference type="NCBI Taxonomy" id="3880"/>
    <lineage>
        <taxon>Eukaryota</taxon>
        <taxon>Viridiplantae</taxon>
        <taxon>Streptophyta</taxon>
        <taxon>Embryophyta</taxon>
        <taxon>Tracheophyta</taxon>
        <taxon>Spermatophyta</taxon>
        <taxon>Magnoliopsida</taxon>
        <taxon>eudicotyledons</taxon>
        <taxon>Gunneridae</taxon>
        <taxon>Pentapetalae</taxon>
        <taxon>rosids</taxon>
        <taxon>fabids</taxon>
        <taxon>Fabales</taxon>
        <taxon>Fabaceae</taxon>
        <taxon>Papilionoideae</taxon>
        <taxon>50 kb inversion clade</taxon>
        <taxon>NPAAA clade</taxon>
        <taxon>Hologalegina</taxon>
        <taxon>IRL clade</taxon>
        <taxon>Trifolieae</taxon>
        <taxon>Medicago</taxon>
    </lineage>
</organism>
<accession>A0A072UFP6</accession>